<reference evidence="1" key="1">
    <citation type="journal article" date="2021" name="Proc. Natl. Acad. Sci. U.S.A.">
        <title>A Catalog of Tens of Thousands of Viruses from Human Metagenomes Reveals Hidden Associations with Chronic Diseases.</title>
        <authorList>
            <person name="Tisza M.J."/>
            <person name="Buck C.B."/>
        </authorList>
    </citation>
    <scope>NUCLEOTIDE SEQUENCE</scope>
    <source>
        <strain evidence="1">CtPL34</strain>
    </source>
</reference>
<organism evidence="1">
    <name type="scientific">Siphoviridae sp. ctPL34</name>
    <dbReference type="NCBI Taxonomy" id="2826322"/>
    <lineage>
        <taxon>Viruses</taxon>
        <taxon>Duplodnaviria</taxon>
        <taxon>Heunggongvirae</taxon>
        <taxon>Uroviricota</taxon>
        <taxon>Caudoviricetes</taxon>
    </lineage>
</organism>
<keyword evidence="1" id="KW-0378">Hydrolase</keyword>
<accession>A0A8S5LXI7</accession>
<evidence type="ECO:0000313" key="1">
    <source>
        <dbReference type="EMBL" id="DAD74523.1"/>
    </source>
</evidence>
<dbReference type="InterPro" id="IPR011856">
    <property type="entry name" value="tRNA_endonuc-like_dom_sf"/>
</dbReference>
<dbReference type="GO" id="GO:0016787">
    <property type="term" value="F:hydrolase activity"/>
    <property type="evidence" value="ECO:0007669"/>
    <property type="project" value="UniProtKB-KW"/>
</dbReference>
<dbReference type="GO" id="GO:0003676">
    <property type="term" value="F:nucleic acid binding"/>
    <property type="evidence" value="ECO:0007669"/>
    <property type="project" value="InterPro"/>
</dbReference>
<sequence length="143" mass="16449">MKEDHLLSILLESPIPLIQDLPYPPYRLVNMCYNEGGSSPIDFTGVTMLERDFQAKLIKEIKNRLPGSMVLKNDPNYKQGVPDLLVLHRDRWAALEVKASPKAKHRPNQDWYVSKMNDMAYASFIDPSNKEHILDEVQRSLEA</sequence>
<dbReference type="Gene3D" id="3.40.1350.10">
    <property type="match status" value="1"/>
</dbReference>
<proteinExistence type="predicted"/>
<dbReference type="EMBL" id="BK014761">
    <property type="protein sequence ID" value="DAD74523.1"/>
    <property type="molecule type" value="Genomic_DNA"/>
</dbReference>
<protein>
    <submittedName>
        <fullName evidence="1">Hydrolase</fullName>
    </submittedName>
</protein>
<name>A0A8S5LXI7_9CAUD</name>